<evidence type="ECO:0000256" key="3">
    <source>
        <dbReference type="ARBA" id="ARBA00022989"/>
    </source>
</evidence>
<reference evidence="7 8" key="1">
    <citation type="submission" date="2016-11" db="EMBL/GenBank/DDBJ databases">
        <authorList>
            <person name="Jaros S."/>
            <person name="Januszkiewicz K."/>
            <person name="Wedrychowicz H."/>
        </authorList>
    </citation>
    <scope>NUCLEOTIDE SEQUENCE [LARGE SCALE GENOMIC DNA]</scope>
    <source>
        <strain evidence="7 8">DSM 25661</strain>
    </source>
</reference>
<keyword evidence="7" id="KW-0436">Ligase</keyword>
<feature type="transmembrane region" description="Helical" evidence="5">
    <location>
        <begin position="77"/>
        <end position="97"/>
    </location>
</feature>
<keyword evidence="8" id="KW-1185">Reference proteome</keyword>
<dbReference type="OrthoDB" id="1421645at2"/>
<dbReference type="PANTHER" id="PTHR37422:SF13">
    <property type="entry name" value="LIPOPOLYSACCHARIDE BIOSYNTHESIS PROTEIN PA4999-RELATED"/>
    <property type="match status" value="1"/>
</dbReference>
<feature type="transmembrane region" description="Helical" evidence="5">
    <location>
        <begin position="423"/>
        <end position="443"/>
    </location>
</feature>
<feature type="transmembrane region" description="Helical" evidence="5">
    <location>
        <begin position="205"/>
        <end position="223"/>
    </location>
</feature>
<gene>
    <name evidence="7" type="ORF">SAMN05444278_103104</name>
</gene>
<evidence type="ECO:0000256" key="4">
    <source>
        <dbReference type="ARBA" id="ARBA00023136"/>
    </source>
</evidence>
<evidence type="ECO:0000256" key="2">
    <source>
        <dbReference type="ARBA" id="ARBA00022692"/>
    </source>
</evidence>
<feature type="transmembrane region" description="Helical" evidence="5">
    <location>
        <begin position="150"/>
        <end position="171"/>
    </location>
</feature>
<sequence length="478" mass="55953">MDKSTKNKLKHYPYRYLTLTLILVGLFFLPFNSYEGVPFLGEFAQESCFLFFALALLFEGFKIILTQKISIPWKHPIFILLLAVLFWFLLSYFFNFLDIQDYYIKKTTGNNRFIRQYGALIISALILYLTYYNVFKSFSIDRLFIIIRKVFLYSFIVVSIYTLIEISIVYLKLSFLEPFIKLFDYFPFTEVWLDYKNQRLSSVSYAPPVFGIYLMTIAGWMFSYIITHKSLFKFLPSILIVLFAILSDSRSVLVMVGFQLLIFSLYFIKKRKYHKNLIKVGFLVTVISIPILLLKGPAIGEFITDKVTSFDLEESKHSVSNKSRLGMIYTSGLIFLENPIKGVGFGMQAYAARPLYPKWATEDNWEFEQKYLNDNYKTFPPNYNVYTRLLAETGIIGFFLFAIFVFILIYVSYKKIGSKDKSSIYYIVLLVSFVGYAINWLQVDTFRVFGFWICLALFTILTQNKIIFGKKHIKSCVD</sequence>
<dbReference type="InterPro" id="IPR007016">
    <property type="entry name" value="O-antigen_ligase-rel_domated"/>
</dbReference>
<accession>A0A1M4UU25</accession>
<feature type="transmembrane region" description="Helical" evidence="5">
    <location>
        <begin position="12"/>
        <end position="31"/>
    </location>
</feature>
<dbReference type="Pfam" id="PF04932">
    <property type="entry name" value="Wzy_C"/>
    <property type="match status" value="1"/>
</dbReference>
<feature type="transmembrane region" description="Helical" evidence="5">
    <location>
        <begin position="449"/>
        <end position="468"/>
    </location>
</feature>
<evidence type="ECO:0000313" key="8">
    <source>
        <dbReference type="Proteomes" id="UP000184462"/>
    </source>
</evidence>
<keyword evidence="2 5" id="KW-0812">Transmembrane</keyword>
<feature type="transmembrane region" description="Helical" evidence="5">
    <location>
        <begin position="389"/>
        <end position="411"/>
    </location>
</feature>
<feature type="transmembrane region" description="Helical" evidence="5">
    <location>
        <begin position="252"/>
        <end position="268"/>
    </location>
</feature>
<feature type="transmembrane region" description="Helical" evidence="5">
    <location>
        <begin position="280"/>
        <end position="300"/>
    </location>
</feature>
<keyword evidence="3 5" id="KW-1133">Transmembrane helix</keyword>
<feature type="domain" description="O-antigen ligase-related" evidence="6">
    <location>
        <begin position="237"/>
        <end position="402"/>
    </location>
</feature>
<protein>
    <submittedName>
        <fullName evidence="7">O-antigen ligase</fullName>
    </submittedName>
</protein>
<dbReference type="GO" id="GO:0016020">
    <property type="term" value="C:membrane"/>
    <property type="evidence" value="ECO:0007669"/>
    <property type="project" value="UniProtKB-SubCell"/>
</dbReference>
<dbReference type="GO" id="GO:0016874">
    <property type="term" value="F:ligase activity"/>
    <property type="evidence" value="ECO:0007669"/>
    <property type="project" value="UniProtKB-KW"/>
</dbReference>
<name>A0A1M4UU25_9FLAO</name>
<feature type="transmembrane region" description="Helical" evidence="5">
    <location>
        <begin position="43"/>
        <end position="65"/>
    </location>
</feature>
<keyword evidence="4 5" id="KW-0472">Membrane</keyword>
<evidence type="ECO:0000259" key="6">
    <source>
        <dbReference type="Pfam" id="PF04932"/>
    </source>
</evidence>
<feature type="transmembrane region" description="Helical" evidence="5">
    <location>
        <begin position="230"/>
        <end position="246"/>
    </location>
</feature>
<dbReference type="STRING" id="1155689.SAMN05444278_103104"/>
<organism evidence="7 8">
    <name type="scientific">Psychroflexus salarius</name>
    <dbReference type="NCBI Taxonomy" id="1155689"/>
    <lineage>
        <taxon>Bacteria</taxon>
        <taxon>Pseudomonadati</taxon>
        <taxon>Bacteroidota</taxon>
        <taxon>Flavobacteriia</taxon>
        <taxon>Flavobacteriales</taxon>
        <taxon>Flavobacteriaceae</taxon>
        <taxon>Psychroflexus</taxon>
    </lineage>
</organism>
<evidence type="ECO:0000313" key="7">
    <source>
        <dbReference type="EMBL" id="SHE60179.1"/>
    </source>
</evidence>
<evidence type="ECO:0000256" key="1">
    <source>
        <dbReference type="ARBA" id="ARBA00004141"/>
    </source>
</evidence>
<dbReference type="PANTHER" id="PTHR37422">
    <property type="entry name" value="TEICHURONIC ACID BIOSYNTHESIS PROTEIN TUAE"/>
    <property type="match status" value="1"/>
</dbReference>
<dbReference type="AlphaFoldDB" id="A0A1M4UU25"/>
<proteinExistence type="predicted"/>
<dbReference type="RefSeq" id="WP_073192556.1">
    <property type="nucleotide sequence ID" value="NZ_FQTW01000003.1"/>
</dbReference>
<dbReference type="EMBL" id="FQTW01000003">
    <property type="protein sequence ID" value="SHE60179.1"/>
    <property type="molecule type" value="Genomic_DNA"/>
</dbReference>
<feature type="transmembrane region" description="Helical" evidence="5">
    <location>
        <begin position="117"/>
        <end position="138"/>
    </location>
</feature>
<dbReference type="Proteomes" id="UP000184462">
    <property type="component" value="Unassembled WGS sequence"/>
</dbReference>
<evidence type="ECO:0000256" key="5">
    <source>
        <dbReference type="SAM" id="Phobius"/>
    </source>
</evidence>
<dbReference type="InterPro" id="IPR051533">
    <property type="entry name" value="WaaL-like"/>
</dbReference>
<comment type="subcellular location">
    <subcellularLocation>
        <location evidence="1">Membrane</location>
        <topology evidence="1">Multi-pass membrane protein</topology>
    </subcellularLocation>
</comment>